<dbReference type="Gene3D" id="3.40.630.30">
    <property type="match status" value="1"/>
</dbReference>
<evidence type="ECO:0000313" key="2">
    <source>
        <dbReference type="Proteomes" id="UP000276349"/>
    </source>
</evidence>
<proteinExistence type="predicted"/>
<keyword evidence="1" id="KW-0808">Transferase</keyword>
<keyword evidence="2" id="KW-1185">Reference proteome</keyword>
<evidence type="ECO:0000313" key="1">
    <source>
        <dbReference type="EMBL" id="RTQ95613.1"/>
    </source>
</evidence>
<dbReference type="RefSeq" id="WP_126292781.1">
    <property type="nucleotide sequence ID" value="NZ_CP155468.1"/>
</dbReference>
<organism evidence="1 2">
    <name type="scientific">Lysinibacillus telephonicus</name>
    <dbReference type="NCBI Taxonomy" id="1714840"/>
    <lineage>
        <taxon>Bacteria</taxon>
        <taxon>Bacillati</taxon>
        <taxon>Bacillota</taxon>
        <taxon>Bacilli</taxon>
        <taxon>Bacillales</taxon>
        <taxon>Bacillaceae</taxon>
        <taxon>Lysinibacillus</taxon>
    </lineage>
</organism>
<protein>
    <submittedName>
        <fullName evidence="1">GNAT family acetyltransferase</fullName>
    </submittedName>
</protein>
<name>A0A3S0J5G8_9BACI</name>
<dbReference type="Proteomes" id="UP000276349">
    <property type="component" value="Unassembled WGS sequence"/>
</dbReference>
<dbReference type="AlphaFoldDB" id="A0A3S0J5G8"/>
<dbReference type="EMBL" id="RXNR01000005">
    <property type="protein sequence ID" value="RTQ95613.1"/>
    <property type="molecule type" value="Genomic_DNA"/>
</dbReference>
<sequence length="204" mass="23799">MALEIVQLYDMLRSGRREEEIKQILLSFCSLRNGDQIHDVEDFLHNKAIEFEKNDIARTYLVFSSYKGYPVLVGYYSLSNKPLIISKRNFSKFSTSLKKRLLGFGHKTERENYEIKGYLLGQLGKNYSEDAIATRAVSGRDLLALATESMLQIHKLAGGRIFYLECEDIEKLKQFYHGEGFREIEDYKSENGYCIFIRRIHDKK</sequence>
<reference evidence="1 2" key="1">
    <citation type="submission" date="2018-12" db="EMBL/GenBank/DDBJ databases">
        <authorList>
            <person name="Yu L."/>
        </authorList>
    </citation>
    <scope>NUCLEOTIDE SEQUENCE [LARGE SCALE GENOMIC DNA]</scope>
    <source>
        <strain evidence="1 2">S5H2222</strain>
    </source>
</reference>
<comment type="caution">
    <text evidence="1">The sequence shown here is derived from an EMBL/GenBank/DDBJ whole genome shotgun (WGS) entry which is preliminary data.</text>
</comment>
<accession>A0A3S0J5G8</accession>
<gene>
    <name evidence="1" type="ORF">EKG35_02710</name>
</gene>
<dbReference type="GO" id="GO:0016740">
    <property type="term" value="F:transferase activity"/>
    <property type="evidence" value="ECO:0007669"/>
    <property type="project" value="UniProtKB-KW"/>
</dbReference>
<dbReference type="OrthoDB" id="1695776at2"/>